<comment type="caution">
    <text evidence="1">The sequence shown here is derived from an EMBL/GenBank/DDBJ whole genome shotgun (WGS) entry which is preliminary data.</text>
</comment>
<reference evidence="1" key="1">
    <citation type="submission" date="2021-01" db="EMBL/GenBank/DDBJ databases">
        <title>Microvirga sp.</title>
        <authorList>
            <person name="Kim M.K."/>
        </authorList>
    </citation>
    <scope>NUCLEOTIDE SEQUENCE</scope>
    <source>
        <strain evidence="1">5420S-16</strain>
    </source>
</reference>
<dbReference type="Pfam" id="PF04392">
    <property type="entry name" value="ABC_sub_bind"/>
    <property type="match status" value="1"/>
</dbReference>
<dbReference type="AlphaFoldDB" id="A0A936ZE56"/>
<keyword evidence="2" id="KW-1185">Reference proteome</keyword>
<proteinExistence type="predicted"/>
<dbReference type="CDD" id="cd06325">
    <property type="entry name" value="PBP1_ABC_unchar_transporter"/>
    <property type="match status" value="1"/>
</dbReference>
<dbReference type="Proteomes" id="UP000605848">
    <property type="component" value="Unassembled WGS sequence"/>
</dbReference>
<evidence type="ECO:0000313" key="2">
    <source>
        <dbReference type="Proteomes" id="UP000605848"/>
    </source>
</evidence>
<dbReference type="Gene3D" id="3.40.50.2300">
    <property type="match status" value="2"/>
</dbReference>
<dbReference type="InterPro" id="IPR007487">
    <property type="entry name" value="ABC_transpt-TYRBP-like"/>
</dbReference>
<accession>A0A936ZE56</accession>
<sequence length="270" mass="28855">MLGYIPGHNIAIDYRSGRGAVLDELARDLLVSRVDILVTTSGPAVLAAKRQTTSVPIVMAMSGDPVGTGVVANIAHPGENVTGLSLMSADLAGLRLGMLKEAVPRARRVGVLFDPTEPPTAQELRETEIAAKTLALTLEPLPASNPDALNQAIAKAAELHVDALITFAHAFAFVNRAQIISLSGQHRLPAMYGWREFAEGGGLMSYGPNVKATFRRAAVYIDRIIKGARPADMPIEQPSTFEFVINQRTAKALGIEFSPALLVRADEVIE</sequence>
<protein>
    <submittedName>
        <fullName evidence="1">ABC transporter substrate-binding protein</fullName>
    </submittedName>
</protein>
<dbReference type="PANTHER" id="PTHR35271:SF1">
    <property type="entry name" value="ABC TRANSPORTER, SUBSTRATE-BINDING LIPOPROTEIN"/>
    <property type="match status" value="1"/>
</dbReference>
<gene>
    <name evidence="1" type="ORF">JKG68_32490</name>
</gene>
<dbReference type="PANTHER" id="PTHR35271">
    <property type="entry name" value="ABC TRANSPORTER, SUBSTRATE-BINDING LIPOPROTEIN-RELATED"/>
    <property type="match status" value="1"/>
</dbReference>
<name>A0A936ZE56_9HYPH</name>
<evidence type="ECO:0000313" key="1">
    <source>
        <dbReference type="EMBL" id="MBL0408577.1"/>
    </source>
</evidence>
<organism evidence="1 2">
    <name type="scientific">Microvirga aerilata</name>
    <dbReference type="NCBI Taxonomy" id="670292"/>
    <lineage>
        <taxon>Bacteria</taxon>
        <taxon>Pseudomonadati</taxon>
        <taxon>Pseudomonadota</taxon>
        <taxon>Alphaproteobacteria</taxon>
        <taxon>Hyphomicrobiales</taxon>
        <taxon>Methylobacteriaceae</taxon>
        <taxon>Microvirga</taxon>
    </lineage>
</organism>
<dbReference type="EMBL" id="JAEQMY010000303">
    <property type="protein sequence ID" value="MBL0408577.1"/>
    <property type="molecule type" value="Genomic_DNA"/>
</dbReference>